<dbReference type="EMBL" id="JBBMEW010000017">
    <property type="protein sequence ID" value="MEQ2528355.1"/>
    <property type="molecule type" value="Genomic_DNA"/>
</dbReference>
<sequence length="317" mass="36564">MGRFFSKFKKSTETKYIELPSPSTDISYAELIYKTNRGFLAKKLGQYLNQDSLDWDTLFYMSLSTTTYQSIDGLNQPEMILYLAEQMLAWDKKQKDIVKEIKNLNIHMNFQNAMLKAYEIHQKDLFSSPSSKQENEVTKADNVEWRIYRDVIFAASQGKFLLISEEELVQYKTGIVICEGFIKESSDIPKNRNLAKERLEQRELSKAKMMSWLLVLSEAITNTIKHAEEGKMTLFENEETNEIRFVIEDKGPGFPLEQLPKKVLLAGYSTKKSMGQGFTLMMKMAKQIFLYTSSSGSTIILTFDTWEDKEGQLSAIN</sequence>
<name>A0ACC6SEG2_9BACI</name>
<comment type="caution">
    <text evidence="1">The sequence shown here is derived from an EMBL/GenBank/DDBJ whole genome shotgun (WGS) entry which is preliminary data.</text>
</comment>
<accession>A0ACC6SEG2</accession>
<gene>
    <name evidence="1" type="ORF">WMO40_16845</name>
</gene>
<evidence type="ECO:0000313" key="1">
    <source>
        <dbReference type="EMBL" id="MEQ2528355.1"/>
    </source>
</evidence>
<keyword evidence="1" id="KW-0547">Nucleotide-binding</keyword>
<keyword evidence="2" id="KW-1185">Reference proteome</keyword>
<keyword evidence="1" id="KW-0067">ATP-binding</keyword>
<reference evidence="1" key="1">
    <citation type="submission" date="2024-03" db="EMBL/GenBank/DDBJ databases">
        <title>Human intestinal bacterial collection.</title>
        <authorList>
            <person name="Pauvert C."/>
            <person name="Hitch T.C.A."/>
            <person name="Clavel T."/>
        </authorList>
    </citation>
    <scope>NUCLEOTIDE SEQUENCE</scope>
    <source>
        <strain evidence="1">CLA-AA-H227</strain>
    </source>
</reference>
<organism evidence="1 2">
    <name type="scientific">Robertmurraya yapensis</name>
    <name type="common">ex Hitch et al 2024</name>
    <dbReference type="NCBI Taxonomy" id="3133160"/>
    <lineage>
        <taxon>Bacteria</taxon>
        <taxon>Bacillati</taxon>
        <taxon>Bacillota</taxon>
        <taxon>Bacilli</taxon>
        <taxon>Bacillales</taxon>
        <taxon>Bacillaceae</taxon>
        <taxon>Robertmurraya</taxon>
    </lineage>
</organism>
<proteinExistence type="predicted"/>
<evidence type="ECO:0000313" key="2">
    <source>
        <dbReference type="Proteomes" id="UP001439875"/>
    </source>
</evidence>
<protein>
    <submittedName>
        <fullName evidence="1">ATP-binding protein</fullName>
    </submittedName>
</protein>
<dbReference type="Proteomes" id="UP001439875">
    <property type="component" value="Unassembled WGS sequence"/>
</dbReference>